<name>A0A4U5LZM1_STECR</name>
<evidence type="ECO:0000313" key="3">
    <source>
        <dbReference type="Proteomes" id="UP000298663"/>
    </source>
</evidence>
<comment type="caution">
    <text evidence="2">The sequence shown here is derived from an EMBL/GenBank/DDBJ whole genome shotgun (WGS) entry which is preliminary data.</text>
</comment>
<dbReference type="EMBL" id="AZBU02000011">
    <property type="protein sequence ID" value="TKR61777.1"/>
    <property type="molecule type" value="Genomic_DNA"/>
</dbReference>
<protein>
    <submittedName>
        <fullName evidence="2">Uncharacterized protein</fullName>
    </submittedName>
</protein>
<feature type="region of interest" description="Disordered" evidence="1">
    <location>
        <begin position="166"/>
        <end position="200"/>
    </location>
</feature>
<proteinExistence type="predicted"/>
<dbReference type="Proteomes" id="UP000298663">
    <property type="component" value="Unassembled WGS sequence"/>
</dbReference>
<dbReference type="AlphaFoldDB" id="A0A4U5LZM1"/>
<feature type="compositionally biased region" description="Polar residues" evidence="1">
    <location>
        <begin position="188"/>
        <end position="200"/>
    </location>
</feature>
<accession>A0A4U5LZM1</accession>
<organism evidence="2 3">
    <name type="scientific">Steinernema carpocapsae</name>
    <name type="common">Entomopathogenic nematode</name>
    <dbReference type="NCBI Taxonomy" id="34508"/>
    <lineage>
        <taxon>Eukaryota</taxon>
        <taxon>Metazoa</taxon>
        <taxon>Ecdysozoa</taxon>
        <taxon>Nematoda</taxon>
        <taxon>Chromadorea</taxon>
        <taxon>Rhabditida</taxon>
        <taxon>Tylenchina</taxon>
        <taxon>Panagrolaimomorpha</taxon>
        <taxon>Strongyloidoidea</taxon>
        <taxon>Steinernematidae</taxon>
        <taxon>Steinernema</taxon>
    </lineage>
</organism>
<reference evidence="2 3" key="2">
    <citation type="journal article" date="2019" name="G3 (Bethesda)">
        <title>Hybrid Assembly of the Genome of the Entomopathogenic Nematode Steinernema carpocapsae Identifies the X-Chromosome.</title>
        <authorList>
            <person name="Serra L."/>
            <person name="Macchietto M."/>
            <person name="Macias-Munoz A."/>
            <person name="McGill C.J."/>
            <person name="Rodriguez I.M."/>
            <person name="Rodriguez B."/>
            <person name="Murad R."/>
            <person name="Mortazavi A."/>
        </authorList>
    </citation>
    <scope>NUCLEOTIDE SEQUENCE [LARGE SCALE GENOMIC DNA]</scope>
    <source>
        <strain evidence="2 3">ALL</strain>
    </source>
</reference>
<evidence type="ECO:0000256" key="1">
    <source>
        <dbReference type="SAM" id="MobiDB-lite"/>
    </source>
</evidence>
<gene>
    <name evidence="2" type="ORF">L596_028842</name>
</gene>
<reference evidence="2 3" key="1">
    <citation type="journal article" date="2015" name="Genome Biol.">
        <title>Comparative genomics of Steinernema reveals deeply conserved gene regulatory networks.</title>
        <authorList>
            <person name="Dillman A.R."/>
            <person name="Macchietto M."/>
            <person name="Porter C.F."/>
            <person name="Rogers A."/>
            <person name="Williams B."/>
            <person name="Antoshechkin I."/>
            <person name="Lee M.M."/>
            <person name="Goodwin Z."/>
            <person name="Lu X."/>
            <person name="Lewis E.E."/>
            <person name="Goodrich-Blair H."/>
            <person name="Stock S.P."/>
            <person name="Adams B.J."/>
            <person name="Sternberg P.W."/>
            <person name="Mortazavi A."/>
        </authorList>
    </citation>
    <scope>NUCLEOTIDE SEQUENCE [LARGE SCALE GENOMIC DNA]</scope>
    <source>
        <strain evidence="2 3">ALL</strain>
    </source>
</reference>
<sequence length="200" mass="22933">MRSDPIRIRCAGSDPVRIRIRDPKDFVPRKQSDNVFLLHQFNGTQRQILAKKDVHTTKYENVERFELGTCKFADCSSRGRTTCTFGVLSQNKFKYFMLIDFRHLESTPEPSLPTAYKSTTEDMATEAYTERMKDLPTSTTVYSDEDLATNDDVTLEQSGTAMEFHPYHVTTDESYSETETSTEGVTEKNQAQERQVTMTP</sequence>
<keyword evidence="3" id="KW-1185">Reference proteome</keyword>
<evidence type="ECO:0000313" key="2">
    <source>
        <dbReference type="EMBL" id="TKR61777.1"/>
    </source>
</evidence>